<dbReference type="Gene3D" id="3.90.226.10">
    <property type="entry name" value="2-enoyl-CoA Hydratase, Chain A, domain 1"/>
    <property type="match status" value="1"/>
</dbReference>
<gene>
    <name evidence="5" type="ORF">ABT57_05280</name>
</gene>
<dbReference type="SUPFAM" id="SSF52096">
    <property type="entry name" value="ClpP/crotonase"/>
    <property type="match status" value="1"/>
</dbReference>
<evidence type="ECO:0000256" key="2">
    <source>
        <dbReference type="ARBA" id="ARBA00005254"/>
    </source>
</evidence>
<dbReference type="PANTHER" id="PTHR43684:SF1">
    <property type="entry name" value="ENOYL-COA DELTA ISOMERASE 2"/>
    <property type="match status" value="1"/>
</dbReference>
<comment type="subcellular location">
    <subcellularLocation>
        <location evidence="1">Peroxisome</location>
    </subcellularLocation>
</comment>
<dbReference type="RefSeq" id="WP_047884153.1">
    <property type="nucleotide sequence ID" value="NZ_CP071325.1"/>
</dbReference>
<dbReference type="InterPro" id="IPR029045">
    <property type="entry name" value="ClpP/crotonase-like_dom_sf"/>
</dbReference>
<dbReference type="Pfam" id="PF00378">
    <property type="entry name" value="ECH_1"/>
    <property type="match status" value="1"/>
</dbReference>
<keyword evidence="6" id="KW-1185">Reference proteome</keyword>
<comment type="caution">
    <text evidence="5">The sequence shown here is derived from an EMBL/GenBank/DDBJ whole genome shotgun (WGS) entry which is preliminary data.</text>
</comment>
<dbReference type="PATRIC" id="fig|320778.3.peg.1142"/>
<dbReference type="PANTHER" id="PTHR43684">
    <property type="match status" value="1"/>
</dbReference>
<dbReference type="InterPro" id="IPR001753">
    <property type="entry name" value="Enoyl-CoA_hydra/iso"/>
</dbReference>
<dbReference type="GO" id="GO:0004165">
    <property type="term" value="F:delta(3)-delta(2)-enoyl-CoA isomerase activity"/>
    <property type="evidence" value="ECO:0007669"/>
    <property type="project" value="UniProtKB-ARBA"/>
</dbReference>
<proteinExistence type="inferred from homology"/>
<accession>A0A0J1HGW7</accession>
<name>A0A0J1HGW7_9GAMM</name>
<evidence type="ECO:0008006" key="7">
    <source>
        <dbReference type="Google" id="ProtNLM"/>
    </source>
</evidence>
<sequence>MDILVNQEDAILDIQIHRQDARNALNQQMYQQLAEAFEQASATPAIRAVVLRGLPDVFCGGNDMQDFLAISKGMSGFAVERFMKALILCNKPLIAAVSGPAIGIGTTMLQFFDIVYASASALFKTPFVPLGLCPEMASSTELAKIIGIRKAKAMLLFGEAMAADEALSLGFINAIEAYPDQRALKEAKRICLLPPQAMKISKAMLLDHDRDRLLATIEQENRQLVECIRSDEAREAVSAFLEKRTPTFQ</sequence>
<dbReference type="Gene3D" id="1.10.12.10">
    <property type="entry name" value="Lyase 2-enoyl-coa Hydratase, Chain A, domain 2"/>
    <property type="match status" value="1"/>
</dbReference>
<dbReference type="Proteomes" id="UP000035909">
    <property type="component" value="Unassembled WGS sequence"/>
</dbReference>
<dbReference type="STRING" id="320778.ABT57_05280"/>
<dbReference type="InterPro" id="IPR051053">
    <property type="entry name" value="ECH/Chromodomain_protein"/>
</dbReference>
<evidence type="ECO:0000256" key="3">
    <source>
        <dbReference type="ARBA" id="ARBA00023140"/>
    </source>
</evidence>
<organism evidence="5 6">
    <name type="scientific">Photobacterium ganghwense</name>
    <dbReference type="NCBI Taxonomy" id="320778"/>
    <lineage>
        <taxon>Bacteria</taxon>
        <taxon>Pseudomonadati</taxon>
        <taxon>Pseudomonadota</taxon>
        <taxon>Gammaproteobacteria</taxon>
        <taxon>Vibrionales</taxon>
        <taxon>Vibrionaceae</taxon>
        <taxon>Photobacterium</taxon>
    </lineage>
</organism>
<reference evidence="5 6" key="1">
    <citation type="submission" date="2015-05" db="EMBL/GenBank/DDBJ databases">
        <title>Photobacterium galathea sp. nov.</title>
        <authorList>
            <person name="Machado H."/>
            <person name="Gram L."/>
        </authorList>
    </citation>
    <scope>NUCLEOTIDE SEQUENCE [LARGE SCALE GENOMIC DNA]</scope>
    <source>
        <strain evidence="5 6">DSM 22954</strain>
    </source>
</reference>
<keyword evidence="3" id="KW-0576">Peroxisome</keyword>
<comment type="similarity">
    <text evidence="2">Belongs to the enoyl-CoA hydratase/isomerase family.</text>
</comment>
<evidence type="ECO:0000256" key="1">
    <source>
        <dbReference type="ARBA" id="ARBA00004275"/>
    </source>
</evidence>
<evidence type="ECO:0000313" key="6">
    <source>
        <dbReference type="Proteomes" id="UP000035909"/>
    </source>
</evidence>
<dbReference type="OrthoDB" id="9797151at2"/>
<keyword evidence="4" id="KW-0413">Isomerase</keyword>
<dbReference type="InterPro" id="IPR014748">
    <property type="entry name" value="Enoyl-CoA_hydra_C"/>
</dbReference>
<dbReference type="CDD" id="cd06558">
    <property type="entry name" value="crotonase-like"/>
    <property type="match status" value="1"/>
</dbReference>
<dbReference type="EMBL" id="LDOU01000005">
    <property type="protein sequence ID" value="KLV10854.1"/>
    <property type="molecule type" value="Genomic_DNA"/>
</dbReference>
<evidence type="ECO:0000313" key="5">
    <source>
        <dbReference type="EMBL" id="KLV10854.1"/>
    </source>
</evidence>
<dbReference type="AlphaFoldDB" id="A0A0J1HGW7"/>
<protein>
    <recommendedName>
        <fullName evidence="7">Enoyl-CoA hydratase</fullName>
    </recommendedName>
</protein>
<evidence type="ECO:0000256" key="4">
    <source>
        <dbReference type="ARBA" id="ARBA00023235"/>
    </source>
</evidence>